<protein>
    <submittedName>
        <fullName evidence="1">Uncharacterized protein</fullName>
    </submittedName>
</protein>
<dbReference type="EMBL" id="AP011532">
    <property type="protein sequence ID" value="BAI60478.1"/>
    <property type="molecule type" value="Genomic_DNA"/>
</dbReference>
<reference evidence="2" key="3">
    <citation type="journal article" date="2011" name="PLoS ONE">
        <title>Genome sequence of a mesophilic hydrogenotrophic methanogen Methanocella paludicola, the first cultivated representative of the order Methanocellales.</title>
        <authorList>
            <person name="Sakai S."/>
            <person name="Takaki Y."/>
            <person name="Shimamura S."/>
            <person name="Sekine M."/>
            <person name="Tajima T."/>
            <person name="Kosugi H."/>
            <person name="Ichikawa N."/>
            <person name="Tasumi E."/>
            <person name="Hiraki A.T."/>
            <person name="Shimizu A."/>
            <person name="Kato Y."/>
            <person name="Nishiko R."/>
            <person name="Mori K."/>
            <person name="Fujita N."/>
            <person name="Imachi H."/>
            <person name="Takai K."/>
        </authorList>
    </citation>
    <scope>NUCLEOTIDE SEQUENCE [LARGE SCALE GENOMIC DNA]</scope>
    <source>
        <strain evidence="2">DSM 17711 / JCM 13418 / NBRC 101707 / SANAE</strain>
    </source>
</reference>
<reference evidence="1 2" key="1">
    <citation type="journal article" date="2007" name="Appl. Environ. Microbiol.">
        <title>Isolation of key methanogens for global methane emission from rice paddy fields: a novel isolate affiliated with the clone cluster rice cluster I.</title>
        <authorList>
            <person name="Sakai S."/>
            <person name="Imachi H."/>
            <person name="Sekiguchi Y."/>
            <person name="Ohashi A."/>
            <person name="Harada H."/>
            <person name="Kamagata Y."/>
        </authorList>
    </citation>
    <scope>NUCLEOTIDE SEQUENCE [LARGE SCALE GENOMIC DNA]</scope>
    <source>
        <strain evidence="2">DSM 17711 / JCM 13418 / NBRC 101707 / SANAE</strain>
    </source>
</reference>
<reference evidence="1 2" key="2">
    <citation type="journal article" date="2008" name="Int. J. Syst. Evol. Microbiol.">
        <title>Methanocella paludicola gen. nov., sp. nov., a methane-producing archaeon, the first isolate of the lineage 'Rice Cluster I', and proposal of the new archaeal order Methanocellales ord. nov.</title>
        <authorList>
            <person name="Sakai S."/>
            <person name="Imachi H."/>
            <person name="Hanada S."/>
            <person name="Ohashi A."/>
            <person name="Harada H."/>
            <person name="Kamagata Y."/>
        </authorList>
    </citation>
    <scope>NUCLEOTIDE SEQUENCE [LARGE SCALE GENOMIC DNA]</scope>
    <source>
        <strain evidence="2">DSM 17711 / JCM 13418 / NBRC 101707 / SANAE</strain>
    </source>
</reference>
<keyword evidence="2" id="KW-1185">Reference proteome</keyword>
<dbReference type="KEGG" id="mpd:MCP_0406"/>
<gene>
    <name evidence="1" type="ordered locus">MCP_0406</name>
</gene>
<evidence type="ECO:0000313" key="2">
    <source>
        <dbReference type="Proteomes" id="UP000001882"/>
    </source>
</evidence>
<dbReference type="AlphaFoldDB" id="D1YVK6"/>
<accession>D1YVK6</accession>
<sequence>MRLRVIAILALLLASLTVLSAAQTPDYGGKAKVVLKLTKMPDMPAMPQNEASGSTATFGLATADLATPEVPQGTMAQGEVLYSGDPAVKAGQAYTLYINYDSGHAPAGFLAGLIDNLKSGAVIGVNDYALSGNIITVTVGPSDDWSKKIFILDLSGTDGSKNPFLIDLSGFRQFSAFPAFNYTTELKPMLNMSIPGMGLNTSFPGFQQTSGLFSMFSHFFG</sequence>
<dbReference type="GeneID" id="8680507"/>
<organism evidence="1 2">
    <name type="scientific">Methanocella paludicola (strain DSM 17711 / JCM 13418 / NBRC 101707 / SANAE)</name>
    <dbReference type="NCBI Taxonomy" id="304371"/>
    <lineage>
        <taxon>Archaea</taxon>
        <taxon>Methanobacteriati</taxon>
        <taxon>Methanobacteriota</taxon>
        <taxon>Stenosarchaea group</taxon>
        <taxon>Methanomicrobia</taxon>
        <taxon>Methanocellales</taxon>
        <taxon>Methanocellaceae</taxon>
        <taxon>Methanocella</taxon>
    </lineage>
</organism>
<proteinExistence type="predicted"/>
<dbReference type="RefSeq" id="WP_012899158.1">
    <property type="nucleotide sequence ID" value="NC_013665.1"/>
</dbReference>
<dbReference type="InParanoid" id="D1YVK6"/>
<dbReference type="Proteomes" id="UP000001882">
    <property type="component" value="Chromosome"/>
</dbReference>
<dbReference type="STRING" id="304371.MCP_0406"/>
<evidence type="ECO:0000313" key="1">
    <source>
        <dbReference type="EMBL" id="BAI60478.1"/>
    </source>
</evidence>
<name>D1YVK6_METPS</name>